<comment type="similarity">
    <text evidence="2">Belongs to the bacterial sugar transferase family.</text>
</comment>
<dbReference type="PANTHER" id="PTHR30576:SF10">
    <property type="entry name" value="SLL5057 PROTEIN"/>
    <property type="match status" value="1"/>
</dbReference>
<dbReference type="AlphaFoldDB" id="A0A9X3NI10"/>
<dbReference type="InterPro" id="IPR017475">
    <property type="entry name" value="EPS_sugar_tfrase"/>
</dbReference>
<keyword evidence="3" id="KW-0808">Transferase</keyword>
<evidence type="ECO:0000259" key="8">
    <source>
        <dbReference type="Pfam" id="PF02397"/>
    </source>
</evidence>
<reference evidence="9" key="1">
    <citation type="submission" date="2022-10" db="EMBL/GenBank/DDBJ databases">
        <title>The WGS of Solirubrobacter phytolaccae KCTC 29190.</title>
        <authorList>
            <person name="Jiang Z."/>
        </authorList>
    </citation>
    <scope>NUCLEOTIDE SEQUENCE</scope>
    <source>
        <strain evidence="9">KCTC 29190</strain>
    </source>
</reference>
<dbReference type="GO" id="GO:0016780">
    <property type="term" value="F:phosphotransferase activity, for other substituted phosphate groups"/>
    <property type="evidence" value="ECO:0007669"/>
    <property type="project" value="TreeGrafter"/>
</dbReference>
<feature type="transmembrane region" description="Helical" evidence="7">
    <location>
        <begin position="48"/>
        <end position="68"/>
    </location>
</feature>
<dbReference type="Proteomes" id="UP001147653">
    <property type="component" value="Unassembled WGS sequence"/>
</dbReference>
<organism evidence="9 10">
    <name type="scientific">Solirubrobacter phytolaccae</name>
    <dbReference type="NCBI Taxonomy" id="1404360"/>
    <lineage>
        <taxon>Bacteria</taxon>
        <taxon>Bacillati</taxon>
        <taxon>Actinomycetota</taxon>
        <taxon>Thermoleophilia</taxon>
        <taxon>Solirubrobacterales</taxon>
        <taxon>Solirubrobacteraceae</taxon>
        <taxon>Solirubrobacter</taxon>
    </lineage>
</organism>
<evidence type="ECO:0000256" key="6">
    <source>
        <dbReference type="ARBA" id="ARBA00023136"/>
    </source>
</evidence>
<dbReference type="EMBL" id="JAPDDP010000117">
    <property type="protein sequence ID" value="MDA0185482.1"/>
    <property type="molecule type" value="Genomic_DNA"/>
</dbReference>
<proteinExistence type="inferred from homology"/>
<evidence type="ECO:0000313" key="9">
    <source>
        <dbReference type="EMBL" id="MDA0185482.1"/>
    </source>
</evidence>
<accession>A0A9X3NI10</accession>
<keyword evidence="5 7" id="KW-1133">Transmembrane helix</keyword>
<comment type="subcellular location">
    <subcellularLocation>
        <location evidence="1">Membrane</location>
        <topology evidence="1">Multi-pass membrane protein</topology>
    </subcellularLocation>
</comment>
<keyword evidence="6 7" id="KW-0472">Membrane</keyword>
<protein>
    <submittedName>
        <fullName evidence="9">Exopolysaccharide biosynthesis polyprenyl glycosylphosphotransferase</fullName>
    </submittedName>
</protein>
<feature type="transmembrane region" description="Helical" evidence="7">
    <location>
        <begin position="74"/>
        <end position="93"/>
    </location>
</feature>
<evidence type="ECO:0000313" key="10">
    <source>
        <dbReference type="Proteomes" id="UP001147653"/>
    </source>
</evidence>
<name>A0A9X3NI10_9ACTN</name>
<sequence>MQTREQTTVGRGRFTRPAVVTAGQVPLVFESSAPAGVRYRDRVFRRSLLIADLVTALLVVAVADIVLGPHAATFVLPLLVPCVCTAAGLYRHDESVLSMGTLDEAPAVFQAATLSAVLSFLVASLASPLDAGYVALTIVGLTTLMLALRALARGMARRLTQSERCLVVGEPDAAARLASRLRTAPAVDAEVVGCRPLGPEGLRQSVLDARAQRVVIAGDNASDEHVHETIQIAKALGVKVSLLPRTFDVVGSSVDFDYLGGVTLLGVRRVALSRRAQRVKRALDIAGSGCALLLLAPLMALIALAIRLDSPGPVLFRQVRVGRDGRRFKIFKFRSMVADAEARKAALRELNEAEGLFKIDRDPRITRVGGLLRRSCLDELPQLLNVLRGEMSLVGPRPLITEEDQMIQGWHRRRLELTPGVTGPWQVMGSARIPMHEMVAIDYLYVANWSLWGDVKVLLRTVPCVLARRGQ</sequence>
<dbReference type="Gene3D" id="3.40.50.720">
    <property type="entry name" value="NAD(P)-binding Rossmann-like Domain"/>
    <property type="match status" value="1"/>
</dbReference>
<evidence type="ECO:0000256" key="7">
    <source>
        <dbReference type="SAM" id="Phobius"/>
    </source>
</evidence>
<feature type="transmembrane region" description="Helical" evidence="7">
    <location>
        <begin position="105"/>
        <end position="126"/>
    </location>
</feature>
<feature type="transmembrane region" description="Helical" evidence="7">
    <location>
        <begin position="132"/>
        <end position="152"/>
    </location>
</feature>
<comment type="caution">
    <text evidence="9">The sequence shown here is derived from an EMBL/GenBank/DDBJ whole genome shotgun (WGS) entry which is preliminary data.</text>
</comment>
<feature type="domain" description="Bacterial sugar transferase" evidence="8">
    <location>
        <begin position="280"/>
        <end position="466"/>
    </location>
</feature>
<evidence type="ECO:0000256" key="2">
    <source>
        <dbReference type="ARBA" id="ARBA00006464"/>
    </source>
</evidence>
<dbReference type="Pfam" id="PF02397">
    <property type="entry name" value="Bac_transf"/>
    <property type="match status" value="1"/>
</dbReference>
<keyword evidence="4 7" id="KW-0812">Transmembrane</keyword>
<dbReference type="NCBIfam" id="TIGR03025">
    <property type="entry name" value="EPS_sugtrans"/>
    <property type="match status" value="1"/>
</dbReference>
<keyword evidence="10" id="KW-1185">Reference proteome</keyword>
<evidence type="ECO:0000256" key="5">
    <source>
        <dbReference type="ARBA" id="ARBA00022989"/>
    </source>
</evidence>
<feature type="transmembrane region" description="Helical" evidence="7">
    <location>
        <begin position="282"/>
        <end position="306"/>
    </location>
</feature>
<dbReference type="InterPro" id="IPR003362">
    <property type="entry name" value="Bact_transf"/>
</dbReference>
<evidence type="ECO:0000256" key="4">
    <source>
        <dbReference type="ARBA" id="ARBA00022692"/>
    </source>
</evidence>
<gene>
    <name evidence="9" type="ORF">OJ997_34565</name>
</gene>
<dbReference type="GO" id="GO:0016020">
    <property type="term" value="C:membrane"/>
    <property type="evidence" value="ECO:0007669"/>
    <property type="project" value="UniProtKB-SubCell"/>
</dbReference>
<evidence type="ECO:0000256" key="1">
    <source>
        <dbReference type="ARBA" id="ARBA00004141"/>
    </source>
</evidence>
<dbReference type="PANTHER" id="PTHR30576">
    <property type="entry name" value="COLANIC BIOSYNTHESIS UDP-GLUCOSE LIPID CARRIER TRANSFERASE"/>
    <property type="match status" value="1"/>
</dbReference>
<evidence type="ECO:0000256" key="3">
    <source>
        <dbReference type="ARBA" id="ARBA00022679"/>
    </source>
</evidence>
<dbReference type="RefSeq" id="WP_270029989.1">
    <property type="nucleotide sequence ID" value="NZ_JAPDDP010000117.1"/>
</dbReference>